<proteinExistence type="predicted"/>
<feature type="compositionally biased region" description="Low complexity" evidence="1">
    <location>
        <begin position="50"/>
        <end position="64"/>
    </location>
</feature>
<feature type="region of interest" description="Disordered" evidence="1">
    <location>
        <begin position="44"/>
        <end position="67"/>
    </location>
</feature>
<keyword evidence="2" id="KW-0812">Transmembrane</keyword>
<sequence length="236" mass="26709">MQFEAMKMVGMSTSRIGIRGIGGLYRPMISYKVPLCGKRLLSSVPPPVQPQGSSQGEGQGPESSRNTAAKIASRIPKFLRPYTTDFMHAPISHVTAFIVLHELTAIVPLIGLWYVFHQHHEWIPMDLPTWALDKGMAVIDKGLDKWDFSDYSVTEKAKFIMEGTYAYAITKALFPFRLMFSVSMMPWFARWFVVPITRAFSRVIKRGKSNETKEIASSIDSNLDTVKTKKVHKPRL</sequence>
<evidence type="ECO:0000256" key="1">
    <source>
        <dbReference type="SAM" id="MobiDB-lite"/>
    </source>
</evidence>
<dbReference type="PANTHER" id="PTHR28002:SF1">
    <property type="entry name" value="MIOREX COMPLEX COMPONENT 11"/>
    <property type="match status" value="1"/>
</dbReference>
<keyword evidence="4" id="KW-1185">Reference proteome</keyword>
<dbReference type="EMBL" id="OZ004259">
    <property type="protein sequence ID" value="CAK7916224.1"/>
    <property type="molecule type" value="Genomic_DNA"/>
</dbReference>
<reference evidence="3 4" key="1">
    <citation type="submission" date="2024-01" db="EMBL/GenBank/DDBJ databases">
        <authorList>
            <consortium name="Genoscope - CEA"/>
            <person name="William W."/>
        </authorList>
    </citation>
    <scope>NUCLEOTIDE SEQUENCE [LARGE SCALE GENOMIC DNA]</scope>
    <source>
        <strain evidence="3 4">29B2s-10</strain>
    </source>
</reference>
<accession>A0ABP0EGT7</accession>
<organism evidence="3 4">
    <name type="scientific">[Candida] anglica</name>
    <dbReference type="NCBI Taxonomy" id="148631"/>
    <lineage>
        <taxon>Eukaryota</taxon>
        <taxon>Fungi</taxon>
        <taxon>Dikarya</taxon>
        <taxon>Ascomycota</taxon>
        <taxon>Saccharomycotina</taxon>
        <taxon>Pichiomycetes</taxon>
        <taxon>Debaryomycetaceae</taxon>
        <taxon>Kurtzmaniella</taxon>
    </lineage>
</organism>
<evidence type="ECO:0000313" key="3">
    <source>
        <dbReference type="EMBL" id="CAK7916224.1"/>
    </source>
</evidence>
<dbReference type="InterPro" id="IPR018811">
    <property type="entry name" value="MRX11"/>
</dbReference>
<feature type="transmembrane region" description="Helical" evidence="2">
    <location>
        <begin position="94"/>
        <end position="116"/>
    </location>
</feature>
<keyword evidence="2" id="KW-0472">Membrane</keyword>
<dbReference type="Pfam" id="PF10306">
    <property type="entry name" value="FLILHELTA"/>
    <property type="match status" value="1"/>
</dbReference>
<keyword evidence="2" id="KW-1133">Transmembrane helix</keyword>
<name>A0ABP0EGT7_9ASCO</name>
<gene>
    <name evidence="3" type="ORF">CAAN4_G02894</name>
</gene>
<evidence type="ECO:0000313" key="4">
    <source>
        <dbReference type="Proteomes" id="UP001497600"/>
    </source>
</evidence>
<evidence type="ECO:0000256" key="2">
    <source>
        <dbReference type="SAM" id="Phobius"/>
    </source>
</evidence>
<feature type="transmembrane region" description="Helical" evidence="2">
    <location>
        <begin position="178"/>
        <end position="200"/>
    </location>
</feature>
<dbReference type="PANTHER" id="PTHR28002">
    <property type="entry name" value="MIOREX COMPLEX COMPONENT 11"/>
    <property type="match status" value="1"/>
</dbReference>
<dbReference type="Proteomes" id="UP001497600">
    <property type="component" value="Chromosome G"/>
</dbReference>
<evidence type="ECO:0008006" key="5">
    <source>
        <dbReference type="Google" id="ProtNLM"/>
    </source>
</evidence>
<protein>
    <recommendedName>
        <fullName evidence="5">DUF1279 domain-containing protein</fullName>
    </recommendedName>
</protein>